<dbReference type="CDD" id="cd06558">
    <property type="entry name" value="crotonase-like"/>
    <property type="match status" value="1"/>
</dbReference>
<sequence>MGYETILFKAENGVATITLNRPEKLNAFNDQMIGETTAAFKQSGRDKEIRCVVLTGNGRAFSSGQDLADVMARGGTFSIGDHLRHGYHKLIKQMIRLEKPIIGAINGIAAGAGCGIALATDIRIAADSASFMLAFSKVGLVPDSGTNWLLPRLIGQARAYEMAVTADKIPAEKALAWGMINRVVPAAQLMEVVAAWSEPFATGPTLAYGLTKRAMNHAWNTDLFDALEYEAYLQEIAGRSHDNKEGIAAFLEKRSATFKGE</sequence>
<dbReference type="PANTHER" id="PTHR43459:SF1">
    <property type="entry name" value="EG:BACN32G11.4 PROTEIN"/>
    <property type="match status" value="1"/>
</dbReference>
<reference evidence="1" key="1">
    <citation type="submission" date="2018-06" db="EMBL/GenBank/DDBJ databases">
        <authorList>
            <person name="Zhirakovskaya E."/>
        </authorList>
    </citation>
    <scope>NUCLEOTIDE SEQUENCE</scope>
</reference>
<keyword evidence="1" id="KW-0456">Lyase</keyword>
<dbReference type="Gene3D" id="3.90.226.10">
    <property type="entry name" value="2-enoyl-CoA Hydratase, Chain A, domain 1"/>
    <property type="match status" value="1"/>
</dbReference>
<dbReference type="EMBL" id="UOEU01000016">
    <property type="protein sequence ID" value="VAW29950.1"/>
    <property type="molecule type" value="Genomic_DNA"/>
</dbReference>
<organism evidence="1">
    <name type="scientific">hydrothermal vent metagenome</name>
    <dbReference type="NCBI Taxonomy" id="652676"/>
    <lineage>
        <taxon>unclassified sequences</taxon>
        <taxon>metagenomes</taxon>
        <taxon>ecological metagenomes</taxon>
    </lineage>
</organism>
<dbReference type="Gene3D" id="1.10.12.10">
    <property type="entry name" value="Lyase 2-enoyl-coa Hydratase, Chain A, domain 2"/>
    <property type="match status" value="1"/>
</dbReference>
<dbReference type="EC" id="4.2.1.17" evidence="1"/>
<dbReference type="PROSITE" id="PS00166">
    <property type="entry name" value="ENOYL_COA_HYDRATASE"/>
    <property type="match status" value="1"/>
</dbReference>
<dbReference type="InterPro" id="IPR018376">
    <property type="entry name" value="Enoyl-CoA_hyd/isom_CS"/>
</dbReference>
<proteinExistence type="predicted"/>
<dbReference type="AlphaFoldDB" id="A0A3B0ULG9"/>
<dbReference type="InterPro" id="IPR014748">
    <property type="entry name" value="Enoyl-CoA_hydra_C"/>
</dbReference>
<dbReference type="SUPFAM" id="SSF52096">
    <property type="entry name" value="ClpP/crotonase"/>
    <property type="match status" value="1"/>
</dbReference>
<dbReference type="GO" id="GO:0004300">
    <property type="term" value="F:enoyl-CoA hydratase activity"/>
    <property type="evidence" value="ECO:0007669"/>
    <property type="project" value="UniProtKB-EC"/>
</dbReference>
<gene>
    <name evidence="1" type="ORF">MNBD_CHLOROFLEXI01-1376</name>
</gene>
<protein>
    <submittedName>
        <fullName evidence="1">Enoyl-CoA hydratase</fullName>
        <ecNumber evidence="1">4.2.1.17</ecNumber>
    </submittedName>
</protein>
<accession>A0A3B0ULG9</accession>
<dbReference type="InterPro" id="IPR029045">
    <property type="entry name" value="ClpP/crotonase-like_dom_sf"/>
</dbReference>
<dbReference type="InterPro" id="IPR001753">
    <property type="entry name" value="Enoyl-CoA_hydra/iso"/>
</dbReference>
<evidence type="ECO:0000313" key="1">
    <source>
        <dbReference type="EMBL" id="VAW29950.1"/>
    </source>
</evidence>
<dbReference type="PANTHER" id="PTHR43459">
    <property type="entry name" value="ENOYL-COA HYDRATASE"/>
    <property type="match status" value="1"/>
</dbReference>
<name>A0A3B0ULG9_9ZZZZ</name>
<dbReference type="Pfam" id="PF00378">
    <property type="entry name" value="ECH_1"/>
    <property type="match status" value="1"/>
</dbReference>